<dbReference type="SUPFAM" id="SSF52540">
    <property type="entry name" value="P-loop containing nucleoside triphosphate hydrolases"/>
    <property type="match status" value="1"/>
</dbReference>
<dbReference type="PANTHER" id="PTHR30050">
    <property type="entry name" value="CHROMOSOMAL REPLICATION INITIATOR PROTEIN DNAA"/>
    <property type="match status" value="1"/>
</dbReference>
<protein>
    <recommendedName>
        <fullName evidence="2">AAA+ ATPase domain-containing protein</fullName>
    </recommendedName>
</protein>
<dbReference type="InterPro" id="IPR002611">
    <property type="entry name" value="IstB_ATP-bd"/>
</dbReference>
<evidence type="ECO:0000313" key="4">
    <source>
        <dbReference type="Proteomes" id="UP000253975"/>
    </source>
</evidence>
<accession>A0A369LQY3</accession>
<dbReference type="CDD" id="cd00009">
    <property type="entry name" value="AAA"/>
    <property type="match status" value="1"/>
</dbReference>
<evidence type="ECO:0000256" key="1">
    <source>
        <dbReference type="SAM" id="MobiDB-lite"/>
    </source>
</evidence>
<dbReference type="InterPro" id="IPR027417">
    <property type="entry name" value="P-loop_NTPase"/>
</dbReference>
<feature type="compositionally biased region" description="Low complexity" evidence="1">
    <location>
        <begin position="81"/>
        <end position="107"/>
    </location>
</feature>
<gene>
    <name evidence="3" type="ORF">C1881_00755</name>
</gene>
<dbReference type="Proteomes" id="UP000253975">
    <property type="component" value="Unassembled WGS sequence"/>
</dbReference>
<organism evidence="3 4">
    <name type="scientific">Slackia isoflavoniconvertens</name>
    <dbReference type="NCBI Taxonomy" id="572010"/>
    <lineage>
        <taxon>Bacteria</taxon>
        <taxon>Bacillati</taxon>
        <taxon>Actinomycetota</taxon>
        <taxon>Coriobacteriia</taxon>
        <taxon>Eggerthellales</taxon>
        <taxon>Eggerthellaceae</taxon>
        <taxon>Slackia</taxon>
    </lineage>
</organism>
<feature type="domain" description="AAA+ ATPase" evidence="2">
    <location>
        <begin position="329"/>
        <end position="489"/>
    </location>
</feature>
<feature type="compositionally biased region" description="Low complexity" evidence="1">
    <location>
        <begin position="243"/>
        <end position="264"/>
    </location>
</feature>
<evidence type="ECO:0000313" key="3">
    <source>
        <dbReference type="EMBL" id="RDB61087.1"/>
    </source>
</evidence>
<feature type="region of interest" description="Disordered" evidence="1">
    <location>
        <begin position="72"/>
        <end position="107"/>
    </location>
</feature>
<dbReference type="PANTHER" id="PTHR30050:SF4">
    <property type="entry name" value="ATP-BINDING PROTEIN RV3427C IN INSERTION SEQUENCE-RELATED"/>
    <property type="match status" value="1"/>
</dbReference>
<dbReference type="InterPro" id="IPR003593">
    <property type="entry name" value="AAA+_ATPase"/>
</dbReference>
<reference evidence="3 4" key="1">
    <citation type="journal article" date="2018" name="Elife">
        <title>Discovery and characterization of a prevalent human gut bacterial enzyme sufficient for the inactivation of a family of plant toxins.</title>
        <authorList>
            <person name="Koppel N."/>
            <person name="Bisanz J.E."/>
            <person name="Pandelia M.E."/>
            <person name="Turnbaugh P.J."/>
            <person name="Balskus E.P."/>
        </authorList>
    </citation>
    <scope>NUCLEOTIDE SEQUENCE [LARGE SCALE GENOMIC DNA]</scope>
    <source>
        <strain evidence="3 4">OB21 GAM31</strain>
    </source>
</reference>
<sequence>MNDTQAQARPVRPTLEEVEAYVHGKGYDVPGAANAFYGNFFYAYHDARVWRRADGTPVADWRAEADTWHERGPHYLEPEPRAAAPAPAASAPVSAPAPEAPVASPEALSVGGALPPLEVADVATLAATDRAFHEAVVRPSAWPPIAISANSTTTSSDGGRTEMNDTQAQARPVRPTLEEVEAYVHGKGYDVPGAANAFYGNFFYAYHDARVWRRADGTPVADWRAEADTWHERGPHYLEPEPRAAAPAPAASAPVSAPAPEAPVASPEALSVGGALPPLEVADVATLAATDRAFHEAVVRKTGIPPRFARRIAEGEAAPEHAYDARLARGGGLYIYGPRGVGKTELACRIAYDYAGSRLDPRFGNWAYRPVPKGRPKHGVRFVVSADLMTELRSTFDKGGDSEADVIRRYVNVPVLIIDDLGKDSSTQWVLAKLFQIVNGRYEAERATIVTSQYTQAGLAAVLSEYGRKEDALAIVSRLAEMTERVKVDGPDRRMAPCDAEGAGR</sequence>
<dbReference type="EMBL" id="PPTO01000001">
    <property type="protein sequence ID" value="RDB61087.1"/>
    <property type="molecule type" value="Genomic_DNA"/>
</dbReference>
<dbReference type="GO" id="GO:0005524">
    <property type="term" value="F:ATP binding"/>
    <property type="evidence" value="ECO:0007669"/>
    <property type="project" value="InterPro"/>
</dbReference>
<dbReference type="SMART" id="SM00382">
    <property type="entry name" value="AAA"/>
    <property type="match status" value="1"/>
</dbReference>
<dbReference type="RefSeq" id="WP_114614633.1">
    <property type="nucleotide sequence ID" value="NZ_PPTO01000001.1"/>
</dbReference>
<dbReference type="Gene3D" id="3.40.50.300">
    <property type="entry name" value="P-loop containing nucleotide triphosphate hydrolases"/>
    <property type="match status" value="1"/>
</dbReference>
<evidence type="ECO:0000259" key="2">
    <source>
        <dbReference type="SMART" id="SM00382"/>
    </source>
</evidence>
<proteinExistence type="predicted"/>
<feature type="region of interest" description="Disordered" evidence="1">
    <location>
        <begin position="234"/>
        <end position="264"/>
    </location>
</feature>
<dbReference type="Pfam" id="PF01695">
    <property type="entry name" value="IstB_IS21"/>
    <property type="match status" value="1"/>
</dbReference>
<dbReference type="GO" id="GO:0006260">
    <property type="term" value="P:DNA replication"/>
    <property type="evidence" value="ECO:0007669"/>
    <property type="project" value="TreeGrafter"/>
</dbReference>
<dbReference type="AlphaFoldDB" id="A0A369LQY3"/>
<feature type="region of interest" description="Disordered" evidence="1">
    <location>
        <begin position="147"/>
        <end position="173"/>
    </location>
</feature>
<comment type="caution">
    <text evidence="3">The sequence shown here is derived from an EMBL/GenBank/DDBJ whole genome shotgun (WGS) entry which is preliminary data.</text>
</comment>
<name>A0A369LQY3_9ACTN</name>